<reference evidence="1 2" key="1">
    <citation type="submission" date="2020-01" db="EMBL/GenBank/DDBJ databases">
        <title>Jiella pacifica sp. nov.</title>
        <authorList>
            <person name="Xue Z."/>
            <person name="Zhu S."/>
            <person name="Chen J."/>
            <person name="Yang J."/>
        </authorList>
    </citation>
    <scope>NUCLEOTIDE SEQUENCE [LARGE SCALE GENOMIC DNA]</scope>
    <source>
        <strain evidence="1 2">40Bstr34</strain>
    </source>
</reference>
<dbReference type="RefSeq" id="WP_163461010.1">
    <property type="nucleotide sequence ID" value="NZ_JAAAMG010000002.1"/>
</dbReference>
<comment type="caution">
    <text evidence="1">The sequence shown here is derived from an EMBL/GenBank/DDBJ whole genome shotgun (WGS) entry which is preliminary data.</text>
</comment>
<name>A0A6N9SWC5_9HYPH</name>
<dbReference type="EMBL" id="JAAAMG010000002">
    <property type="protein sequence ID" value="NDW03363.1"/>
    <property type="molecule type" value="Genomic_DNA"/>
</dbReference>
<gene>
    <name evidence="1" type="ORF">GTK09_02890</name>
</gene>
<sequence length="118" mass="12522">MLAIPTQGLAADSATARRDAEEYAIASCLVAQSEPFLENQGDAVGSVVIQRGNIELDGLAGINKSVEREMAKGEIPIIRSESGSDQTLPVLYCIEIIDKLQVRKAIEEAVAQHGATAD</sequence>
<dbReference type="Proteomes" id="UP000469011">
    <property type="component" value="Unassembled WGS sequence"/>
</dbReference>
<evidence type="ECO:0000313" key="1">
    <source>
        <dbReference type="EMBL" id="NDW03363.1"/>
    </source>
</evidence>
<keyword evidence="2" id="KW-1185">Reference proteome</keyword>
<evidence type="ECO:0000313" key="2">
    <source>
        <dbReference type="Proteomes" id="UP000469011"/>
    </source>
</evidence>
<accession>A0A6N9SWC5</accession>
<dbReference type="AlphaFoldDB" id="A0A6N9SWC5"/>
<proteinExistence type="predicted"/>
<protein>
    <submittedName>
        <fullName evidence="1">Uncharacterized protein</fullName>
    </submittedName>
</protein>
<organism evidence="1 2">
    <name type="scientific">Jiella pacifica</name>
    <dbReference type="NCBI Taxonomy" id="2696469"/>
    <lineage>
        <taxon>Bacteria</taxon>
        <taxon>Pseudomonadati</taxon>
        <taxon>Pseudomonadota</taxon>
        <taxon>Alphaproteobacteria</taxon>
        <taxon>Hyphomicrobiales</taxon>
        <taxon>Aurantimonadaceae</taxon>
        <taxon>Jiella</taxon>
    </lineage>
</organism>